<comment type="similarity">
    <text evidence="1">Belongs to the adenylate kinase family.</text>
</comment>
<evidence type="ECO:0000256" key="1">
    <source>
        <dbReference type="ARBA" id="ARBA00007220"/>
    </source>
</evidence>
<dbReference type="Pfam" id="PF11255">
    <property type="entry name" value="DUF3054"/>
    <property type="match status" value="1"/>
</dbReference>
<dbReference type="Gene3D" id="3.40.50.300">
    <property type="entry name" value="P-loop containing nucleotide triphosphate hydrolases"/>
    <property type="match status" value="2"/>
</dbReference>
<keyword evidence="7" id="KW-0472">Membrane</keyword>
<dbReference type="InterPro" id="IPR021414">
    <property type="entry name" value="DUF3054"/>
</dbReference>
<keyword evidence="2" id="KW-0808">Transferase</keyword>
<gene>
    <name evidence="8" type="ORF">CYME_CMT571C</name>
</gene>
<feature type="compositionally biased region" description="Polar residues" evidence="6">
    <location>
        <begin position="75"/>
        <end position="88"/>
    </location>
</feature>
<reference evidence="8 9" key="2">
    <citation type="journal article" date="2007" name="BMC Biol.">
        <title>A 100%-complete sequence reveals unusually simple genomic features in the hot-spring red alga Cyanidioschyzon merolae.</title>
        <authorList>
            <person name="Nozaki H."/>
            <person name="Takano H."/>
            <person name="Misumi O."/>
            <person name="Terasawa K."/>
            <person name="Matsuzaki M."/>
            <person name="Maruyama S."/>
            <person name="Nishida K."/>
            <person name="Yagisawa F."/>
            <person name="Yoshida Y."/>
            <person name="Fujiwara T."/>
            <person name="Takio S."/>
            <person name="Tamura K."/>
            <person name="Chung S.J."/>
            <person name="Nakamura S."/>
            <person name="Kuroiwa H."/>
            <person name="Tanaka K."/>
            <person name="Sato N."/>
            <person name="Kuroiwa T."/>
        </authorList>
    </citation>
    <scope>NUCLEOTIDE SEQUENCE [LARGE SCALE GENOMIC DNA]</scope>
    <source>
        <strain evidence="8 9">10D</strain>
    </source>
</reference>
<sequence length="753" mass="84457">MKQFAFVEHAAFVYPALRHTPRPEKTWSASLACGAIPGNTGQVPGSRLLPRWRHRGLGLTTGVHKRTAKYRSHRGTSSLHSAQENANSAKPLEPVSEHRPLRIILAGPPASGKGTQAALLVERYGLVHISTGDMLRAAVEAGSELGLAAKKYMDAGELVPDELVIGLMQQRMAAPDVQTSGWLLDGFPRTAAQIVAMDAAGIEPDLVISLDVPFEILKERVSGRRLDPETGRIYHLRFDPPPASDKALLDRLIQRSDDDVQKLAVRFENYRENVDALRQRYGAIMAEIDGRRSKEQVFENITRAVGMLRMRRSWQMKRSRPPRIILLGPPLSGVEKYAARLCKDLGCIRISTEQVIRDAAAAEQTRTGLMIRQHLENNELVPDHLVAHVLGKRLAAADVEQHGWLLDDVPRRIMKASSLLDAGIEPDLVLLLYLPHEDLEERMVQRLWDPETGRYFHEKYDPPSADDAALRARLIHRTDEDENLARWLLGTYYVVESELEAQYAGRIVQIDGLAPDEEIYKQMTAAIEARGIPLLSDLTRATFEDLELGSAFMVLYRDPKPATIHEVRWRGKGAWPDLFTRPLLAIGDLIALLVASSVLRLLYGGRLILDAIVWKTAAPFIIVWIVGAPYIDAFTQNALRDRREALLSLFRAWRVCMPFAVFVRAQSMGFAPPLHFIVALLLLTYVFLALWRLCYVIFLQGEYDSEGNRTLSLRDLGPWRRPVDRGAPYPGSVRSQTPPLTDSSLFRETLGPT</sequence>
<dbReference type="NCBIfam" id="TIGR01351">
    <property type="entry name" value="adk"/>
    <property type="match status" value="1"/>
</dbReference>
<proteinExistence type="inferred from homology"/>
<dbReference type="InterPro" id="IPR036193">
    <property type="entry name" value="ADK_active_lid_dom_sf"/>
</dbReference>
<dbReference type="Gramene" id="CMT571CT">
    <property type="protein sequence ID" value="CMT571CT"/>
    <property type="gene ID" value="CMT571C"/>
</dbReference>
<dbReference type="InterPro" id="IPR033690">
    <property type="entry name" value="Adenylat_kinase_CS"/>
</dbReference>
<reference evidence="8 9" key="1">
    <citation type="journal article" date="2004" name="Nature">
        <title>Genome sequence of the ultrasmall unicellular red alga Cyanidioschyzon merolae 10D.</title>
        <authorList>
            <person name="Matsuzaki M."/>
            <person name="Misumi O."/>
            <person name="Shin-i T."/>
            <person name="Maruyama S."/>
            <person name="Takahara M."/>
            <person name="Miyagishima S."/>
            <person name="Mori T."/>
            <person name="Nishida K."/>
            <person name="Yagisawa F."/>
            <person name="Nishida K."/>
            <person name="Yoshida Y."/>
            <person name="Nishimura Y."/>
            <person name="Nakao S."/>
            <person name="Kobayashi T."/>
            <person name="Momoyama Y."/>
            <person name="Higashiyama T."/>
            <person name="Minoda A."/>
            <person name="Sano M."/>
            <person name="Nomoto H."/>
            <person name="Oishi K."/>
            <person name="Hayashi H."/>
            <person name="Ohta F."/>
            <person name="Nishizaka S."/>
            <person name="Haga S."/>
            <person name="Miura S."/>
            <person name="Morishita T."/>
            <person name="Kabeya Y."/>
            <person name="Terasawa K."/>
            <person name="Suzuki Y."/>
            <person name="Ishii Y."/>
            <person name="Asakawa S."/>
            <person name="Takano H."/>
            <person name="Ohta N."/>
            <person name="Kuroiwa H."/>
            <person name="Tanaka K."/>
            <person name="Shimizu N."/>
            <person name="Sugano S."/>
            <person name="Sato N."/>
            <person name="Nozaki H."/>
            <person name="Ogasawara N."/>
            <person name="Kohara Y."/>
            <person name="Kuroiwa T."/>
        </authorList>
    </citation>
    <scope>NUCLEOTIDE SEQUENCE [LARGE SCALE GENOMIC DNA]</scope>
    <source>
        <strain evidence="8 9">10D</strain>
    </source>
</reference>
<dbReference type="OrthoDB" id="439792at2759"/>
<name>M1VIP1_CYAM1</name>
<feature type="coiled-coil region" evidence="5">
    <location>
        <begin position="260"/>
        <end position="287"/>
    </location>
</feature>
<dbReference type="InterPro" id="IPR006259">
    <property type="entry name" value="Adenyl_kin_sub"/>
</dbReference>
<evidence type="ECO:0000256" key="3">
    <source>
        <dbReference type="ARBA" id="ARBA00022741"/>
    </source>
</evidence>
<dbReference type="HOGENOM" id="CLU_369792_0_0_1"/>
<keyword evidence="5" id="KW-0175">Coiled coil</keyword>
<dbReference type="KEGG" id="cme:CYME_CMT571C"/>
<dbReference type="PANTHER" id="PTHR23359">
    <property type="entry name" value="NUCLEOTIDE KINASE"/>
    <property type="match status" value="1"/>
</dbReference>
<dbReference type="CDD" id="cd01428">
    <property type="entry name" value="ADK"/>
    <property type="match status" value="2"/>
</dbReference>
<feature type="transmembrane region" description="Helical" evidence="7">
    <location>
        <begin position="578"/>
        <end position="599"/>
    </location>
</feature>
<dbReference type="Pfam" id="PF00406">
    <property type="entry name" value="ADK"/>
    <property type="match status" value="2"/>
</dbReference>
<evidence type="ECO:0000256" key="6">
    <source>
        <dbReference type="SAM" id="MobiDB-lite"/>
    </source>
</evidence>
<dbReference type="SUPFAM" id="SSF57774">
    <property type="entry name" value="Microbial and mitochondrial ADK, insert 'zinc finger' domain"/>
    <property type="match status" value="1"/>
</dbReference>
<feature type="region of interest" description="Disordered" evidence="6">
    <location>
        <begin position="63"/>
        <end position="93"/>
    </location>
</feature>
<keyword evidence="9" id="KW-1185">Reference proteome</keyword>
<dbReference type="PRINTS" id="PR00094">
    <property type="entry name" value="ADENYLTKNASE"/>
</dbReference>
<dbReference type="EMBL" id="AP006502">
    <property type="protein sequence ID" value="BAM83482.1"/>
    <property type="molecule type" value="Genomic_DNA"/>
</dbReference>
<evidence type="ECO:0000313" key="8">
    <source>
        <dbReference type="EMBL" id="BAM83482.1"/>
    </source>
</evidence>
<evidence type="ECO:0000256" key="4">
    <source>
        <dbReference type="ARBA" id="ARBA00022777"/>
    </source>
</evidence>
<keyword evidence="4 8" id="KW-0418">Kinase</keyword>
<dbReference type="GeneID" id="16997719"/>
<feature type="transmembrane region" description="Helical" evidence="7">
    <location>
        <begin position="611"/>
        <end position="631"/>
    </location>
</feature>
<dbReference type="HAMAP" id="MF_00235">
    <property type="entry name" value="Adenylate_kinase_Adk"/>
    <property type="match status" value="2"/>
</dbReference>
<evidence type="ECO:0000313" key="9">
    <source>
        <dbReference type="Proteomes" id="UP000007014"/>
    </source>
</evidence>
<dbReference type="OMA" id="YYSHAAT"/>
<dbReference type="Proteomes" id="UP000007014">
    <property type="component" value="Chromosome 20"/>
</dbReference>
<dbReference type="AlphaFoldDB" id="M1VIP1"/>
<dbReference type="PROSITE" id="PS00113">
    <property type="entry name" value="ADENYLATE_KINASE"/>
    <property type="match status" value="1"/>
</dbReference>
<dbReference type="STRING" id="280699.M1VIP1"/>
<keyword evidence="7" id="KW-0812">Transmembrane</keyword>
<dbReference type="GO" id="GO:0004017">
    <property type="term" value="F:AMP kinase activity"/>
    <property type="evidence" value="ECO:0007669"/>
    <property type="project" value="InterPro"/>
</dbReference>
<dbReference type="SUPFAM" id="SSF52540">
    <property type="entry name" value="P-loop containing nucleoside triphosphate hydrolases"/>
    <property type="match status" value="2"/>
</dbReference>
<evidence type="ECO:0000256" key="5">
    <source>
        <dbReference type="SAM" id="Coils"/>
    </source>
</evidence>
<organism evidence="8 9">
    <name type="scientific">Cyanidioschyzon merolae (strain NIES-3377 / 10D)</name>
    <name type="common">Unicellular red alga</name>
    <dbReference type="NCBI Taxonomy" id="280699"/>
    <lineage>
        <taxon>Eukaryota</taxon>
        <taxon>Rhodophyta</taxon>
        <taxon>Bangiophyceae</taxon>
        <taxon>Cyanidiales</taxon>
        <taxon>Cyanidiaceae</taxon>
        <taxon>Cyanidioschyzon</taxon>
    </lineage>
</organism>
<dbReference type="InterPro" id="IPR000850">
    <property type="entry name" value="Adenylat/UMP-CMP_kin"/>
</dbReference>
<feature type="region of interest" description="Disordered" evidence="6">
    <location>
        <begin position="724"/>
        <end position="743"/>
    </location>
</feature>
<dbReference type="InterPro" id="IPR027417">
    <property type="entry name" value="P-loop_NTPase"/>
</dbReference>
<evidence type="ECO:0000256" key="7">
    <source>
        <dbReference type="SAM" id="Phobius"/>
    </source>
</evidence>
<feature type="compositionally biased region" description="Polar residues" evidence="6">
    <location>
        <begin position="733"/>
        <end position="743"/>
    </location>
</feature>
<accession>M1VIP1</accession>
<keyword evidence="3" id="KW-0547">Nucleotide-binding</keyword>
<dbReference type="eggNOG" id="KOG3078">
    <property type="taxonomic scope" value="Eukaryota"/>
</dbReference>
<feature type="transmembrane region" description="Helical" evidence="7">
    <location>
        <begin position="676"/>
        <end position="699"/>
    </location>
</feature>
<keyword evidence="7" id="KW-1133">Transmembrane helix</keyword>
<dbReference type="GO" id="GO:0005524">
    <property type="term" value="F:ATP binding"/>
    <property type="evidence" value="ECO:0007669"/>
    <property type="project" value="InterPro"/>
</dbReference>
<protein>
    <submittedName>
        <fullName evidence="8">Probable adenylate kinase, chloroplast</fullName>
    </submittedName>
</protein>
<dbReference type="RefSeq" id="XP_005539518.1">
    <property type="nucleotide sequence ID" value="XM_005539461.1"/>
</dbReference>
<feature type="compositionally biased region" description="Basic residues" evidence="6">
    <location>
        <begin position="63"/>
        <end position="74"/>
    </location>
</feature>
<evidence type="ECO:0000256" key="2">
    <source>
        <dbReference type="ARBA" id="ARBA00022679"/>
    </source>
</evidence>